<reference evidence="1 2" key="1">
    <citation type="submission" date="2018-10" db="EMBL/GenBank/DDBJ databases">
        <title>A high-quality apple genome assembly.</title>
        <authorList>
            <person name="Hu J."/>
        </authorList>
    </citation>
    <scope>NUCLEOTIDE SEQUENCE [LARGE SCALE GENOMIC DNA]</scope>
    <source>
        <strain evidence="2">cv. HFTH1</strain>
        <tissue evidence="1">Young leaf</tissue>
    </source>
</reference>
<dbReference type="Proteomes" id="UP000290289">
    <property type="component" value="Chromosome 13"/>
</dbReference>
<comment type="caution">
    <text evidence="1">The sequence shown here is derived from an EMBL/GenBank/DDBJ whole genome shotgun (WGS) entry which is preliminary data.</text>
</comment>
<evidence type="ECO:0000313" key="2">
    <source>
        <dbReference type="Proteomes" id="UP000290289"/>
    </source>
</evidence>
<accession>A0A498I9J2</accession>
<dbReference type="AlphaFoldDB" id="A0A498I9J2"/>
<keyword evidence="2" id="KW-1185">Reference proteome</keyword>
<sequence>MRREVAKLDASGSYREALYLHAQPVSACPREFTFPPLLKACGKLSSDQLRRHKFYIPISSKPGFRPMFTPPRLSPVVA</sequence>
<proteinExistence type="predicted"/>
<evidence type="ECO:0000313" key="1">
    <source>
        <dbReference type="EMBL" id="RXH79589.1"/>
    </source>
</evidence>
<name>A0A498I9J2_MALDO</name>
<protein>
    <submittedName>
        <fullName evidence="1">Uncharacterized protein</fullName>
    </submittedName>
</protein>
<gene>
    <name evidence="1" type="ORF">DVH24_040736</name>
</gene>
<dbReference type="EMBL" id="RDQH01000339">
    <property type="protein sequence ID" value="RXH79589.1"/>
    <property type="molecule type" value="Genomic_DNA"/>
</dbReference>
<organism evidence="1 2">
    <name type="scientific">Malus domestica</name>
    <name type="common">Apple</name>
    <name type="synonym">Pyrus malus</name>
    <dbReference type="NCBI Taxonomy" id="3750"/>
    <lineage>
        <taxon>Eukaryota</taxon>
        <taxon>Viridiplantae</taxon>
        <taxon>Streptophyta</taxon>
        <taxon>Embryophyta</taxon>
        <taxon>Tracheophyta</taxon>
        <taxon>Spermatophyta</taxon>
        <taxon>Magnoliopsida</taxon>
        <taxon>eudicotyledons</taxon>
        <taxon>Gunneridae</taxon>
        <taxon>Pentapetalae</taxon>
        <taxon>rosids</taxon>
        <taxon>fabids</taxon>
        <taxon>Rosales</taxon>
        <taxon>Rosaceae</taxon>
        <taxon>Amygdaloideae</taxon>
        <taxon>Maleae</taxon>
        <taxon>Malus</taxon>
    </lineage>
</organism>